<gene>
    <name evidence="9" type="primary">hhaIM_1</name>
    <name evidence="9" type="ORF">Cva_00208</name>
</gene>
<dbReference type="InterPro" id="IPR031303">
    <property type="entry name" value="C5_meth_CS"/>
</dbReference>
<dbReference type="GO" id="GO:0009307">
    <property type="term" value="P:DNA restriction-modification system"/>
    <property type="evidence" value="ECO:0007669"/>
    <property type="project" value="UniProtKB-KW"/>
</dbReference>
<dbReference type="REBASE" id="133205">
    <property type="entry name" value="M.CvaPbORF208P"/>
</dbReference>
<evidence type="ECO:0000313" key="9">
    <source>
        <dbReference type="EMBL" id="GAO97572.1"/>
    </source>
</evidence>
<evidence type="ECO:0000256" key="6">
    <source>
        <dbReference type="ARBA" id="ARBA00047422"/>
    </source>
</evidence>
<evidence type="ECO:0000256" key="1">
    <source>
        <dbReference type="ARBA" id="ARBA00011975"/>
    </source>
</evidence>
<dbReference type="PANTHER" id="PTHR46098:SF1">
    <property type="entry name" value="TRNA (CYTOSINE(38)-C(5))-METHYLTRANSFERASE"/>
    <property type="match status" value="1"/>
</dbReference>
<feature type="active site" evidence="7">
    <location>
        <position position="75"/>
    </location>
</feature>
<reference evidence="9 10" key="1">
    <citation type="submission" date="2015-03" db="EMBL/GenBank/DDBJ databases">
        <title>Caedibacter varicaedens, whole genome shotgun sequence.</title>
        <authorList>
            <person name="Suzuki H."/>
            <person name="Dapper A.L."/>
            <person name="Gibson A.K."/>
            <person name="Jackson C."/>
            <person name="Lee H."/>
            <person name="Pejaver V.R."/>
            <person name="Doak T."/>
            <person name="Lynch M."/>
        </authorList>
    </citation>
    <scope>NUCLEOTIDE SEQUENCE [LARGE SCALE GENOMIC DNA]</scope>
</reference>
<dbReference type="InterPro" id="IPR050750">
    <property type="entry name" value="C5-MTase"/>
</dbReference>
<dbReference type="PROSITE" id="PS51679">
    <property type="entry name" value="SAM_MT_C5"/>
    <property type="match status" value="1"/>
</dbReference>
<comment type="similarity">
    <text evidence="7 8">Belongs to the class I-like SAM-binding methyltransferase superfamily. C5-methyltransferase family.</text>
</comment>
<dbReference type="Proteomes" id="UP000036771">
    <property type="component" value="Unassembled WGS sequence"/>
</dbReference>
<dbReference type="AlphaFoldDB" id="A0A0K8MAV0"/>
<dbReference type="PRINTS" id="PR00105">
    <property type="entry name" value="C5METTRFRASE"/>
</dbReference>
<keyword evidence="10" id="KW-1185">Reference proteome</keyword>
<dbReference type="EC" id="2.1.1.37" evidence="1"/>
<dbReference type="NCBIfam" id="TIGR00675">
    <property type="entry name" value="dcm"/>
    <property type="match status" value="1"/>
</dbReference>
<dbReference type="Gene3D" id="3.40.50.150">
    <property type="entry name" value="Vaccinia Virus protein VP39"/>
    <property type="match status" value="1"/>
</dbReference>
<evidence type="ECO:0000256" key="8">
    <source>
        <dbReference type="RuleBase" id="RU000416"/>
    </source>
</evidence>
<comment type="caution">
    <text evidence="9">The sequence shown here is derived from an EMBL/GenBank/DDBJ whole genome shotgun (WGS) entry which is preliminary data.</text>
</comment>
<keyword evidence="5" id="KW-0680">Restriction system</keyword>
<evidence type="ECO:0000256" key="7">
    <source>
        <dbReference type="PROSITE-ProRule" id="PRU01016"/>
    </source>
</evidence>
<organism evidence="9 10">
    <name type="scientific">Caedimonas varicaedens</name>
    <dbReference type="NCBI Taxonomy" id="1629334"/>
    <lineage>
        <taxon>Bacteria</taxon>
        <taxon>Pseudomonadati</taxon>
        <taxon>Pseudomonadota</taxon>
        <taxon>Alphaproteobacteria</taxon>
        <taxon>Holosporales</taxon>
        <taxon>Caedimonadaceae</taxon>
        <taxon>Caedimonas</taxon>
    </lineage>
</organism>
<dbReference type="STRING" id="1629334.Cva_00208"/>
<evidence type="ECO:0000313" key="10">
    <source>
        <dbReference type="Proteomes" id="UP000036771"/>
    </source>
</evidence>
<evidence type="ECO:0000256" key="4">
    <source>
        <dbReference type="ARBA" id="ARBA00022691"/>
    </source>
</evidence>
<dbReference type="SUPFAM" id="SSF53335">
    <property type="entry name" value="S-adenosyl-L-methionine-dependent methyltransferases"/>
    <property type="match status" value="1"/>
</dbReference>
<keyword evidence="2 7" id="KW-0489">Methyltransferase</keyword>
<dbReference type="EMBL" id="BBVC01000009">
    <property type="protein sequence ID" value="GAO97572.1"/>
    <property type="molecule type" value="Genomic_DNA"/>
</dbReference>
<dbReference type="GO" id="GO:0032259">
    <property type="term" value="P:methylation"/>
    <property type="evidence" value="ECO:0007669"/>
    <property type="project" value="UniProtKB-KW"/>
</dbReference>
<dbReference type="Pfam" id="PF00145">
    <property type="entry name" value="DNA_methylase"/>
    <property type="match status" value="1"/>
</dbReference>
<proteinExistence type="inferred from homology"/>
<keyword evidence="4 7" id="KW-0949">S-adenosyl-L-methionine</keyword>
<protein>
    <recommendedName>
        <fullName evidence="1">DNA (cytosine-5-)-methyltransferase</fullName>
        <ecNumber evidence="1">2.1.1.37</ecNumber>
    </recommendedName>
</protein>
<dbReference type="CDD" id="cd00315">
    <property type="entry name" value="Cyt_C5_DNA_methylase"/>
    <property type="match status" value="1"/>
</dbReference>
<dbReference type="Gene3D" id="3.90.120.10">
    <property type="entry name" value="DNA Methylase, subunit A, domain 2"/>
    <property type="match status" value="1"/>
</dbReference>
<dbReference type="InterPro" id="IPR029063">
    <property type="entry name" value="SAM-dependent_MTases_sf"/>
</dbReference>
<dbReference type="PROSITE" id="PS00095">
    <property type="entry name" value="C5_MTASE_2"/>
    <property type="match status" value="1"/>
</dbReference>
<dbReference type="GO" id="GO:0003886">
    <property type="term" value="F:DNA (cytosine-5-)-methyltransferase activity"/>
    <property type="evidence" value="ECO:0007669"/>
    <property type="project" value="UniProtKB-EC"/>
</dbReference>
<comment type="catalytic activity">
    <reaction evidence="6">
        <text>a 2'-deoxycytidine in DNA + S-adenosyl-L-methionine = a 5-methyl-2'-deoxycytidine in DNA + S-adenosyl-L-homocysteine + H(+)</text>
        <dbReference type="Rhea" id="RHEA:13681"/>
        <dbReference type="Rhea" id="RHEA-COMP:11369"/>
        <dbReference type="Rhea" id="RHEA-COMP:11370"/>
        <dbReference type="ChEBI" id="CHEBI:15378"/>
        <dbReference type="ChEBI" id="CHEBI:57856"/>
        <dbReference type="ChEBI" id="CHEBI:59789"/>
        <dbReference type="ChEBI" id="CHEBI:85452"/>
        <dbReference type="ChEBI" id="CHEBI:85454"/>
        <dbReference type="EC" id="2.1.1.37"/>
    </reaction>
</comment>
<evidence type="ECO:0000256" key="5">
    <source>
        <dbReference type="ARBA" id="ARBA00022747"/>
    </source>
</evidence>
<dbReference type="InterPro" id="IPR001525">
    <property type="entry name" value="C5_MeTfrase"/>
</dbReference>
<accession>A0A0K8MAV0</accession>
<sequence length="311" mass="35140">MIEGCGTFIDLFCGIGGFRVALEQRGLQCVFSSEIDPRTREAYHANFGEMPKGDIRTIDVRKIPPHDILCGGFPCQSFTISGKGESVECSNGKLFYEMMRIVSFHRPKLILLENVRHLLRIDDGEILSVFAKAFEDTGYKIGHHLLNASLYGIPQSRIRVYFVGIREDVPLKSECPQPTREEIYLSDVLEDTVEERLCRDRPDFVYDHPERLTEKALTTLRVGYFGTKSQSQKIYSPSGHAVTQMTDQGKTGMYHINGRVRYLSLMEGRRVMGFPDSHILSSVAGTAQRQLGNAVIPTMVGHVYDNIREMP</sequence>
<dbReference type="PANTHER" id="PTHR46098">
    <property type="entry name" value="TRNA (CYTOSINE(38)-C(5))-METHYLTRANSFERASE"/>
    <property type="match status" value="1"/>
</dbReference>
<keyword evidence="3 7" id="KW-0808">Transferase</keyword>
<evidence type="ECO:0000256" key="2">
    <source>
        <dbReference type="ARBA" id="ARBA00022603"/>
    </source>
</evidence>
<evidence type="ECO:0000256" key="3">
    <source>
        <dbReference type="ARBA" id="ARBA00022679"/>
    </source>
</evidence>
<name>A0A0K8MAV0_9PROT</name>